<accession>A0ABD0V3Q2</accession>
<organism evidence="1 2">
    <name type="scientific">Dendrobium thyrsiflorum</name>
    <name type="common">Pinecone-like raceme dendrobium</name>
    <name type="synonym">Orchid</name>
    <dbReference type="NCBI Taxonomy" id="117978"/>
    <lineage>
        <taxon>Eukaryota</taxon>
        <taxon>Viridiplantae</taxon>
        <taxon>Streptophyta</taxon>
        <taxon>Embryophyta</taxon>
        <taxon>Tracheophyta</taxon>
        <taxon>Spermatophyta</taxon>
        <taxon>Magnoliopsida</taxon>
        <taxon>Liliopsida</taxon>
        <taxon>Asparagales</taxon>
        <taxon>Orchidaceae</taxon>
        <taxon>Epidendroideae</taxon>
        <taxon>Malaxideae</taxon>
        <taxon>Dendrobiinae</taxon>
        <taxon>Dendrobium</taxon>
    </lineage>
</organism>
<evidence type="ECO:0000313" key="1">
    <source>
        <dbReference type="EMBL" id="KAL0917256.1"/>
    </source>
</evidence>
<gene>
    <name evidence="1" type="ORF">M5K25_012303</name>
</gene>
<protein>
    <recommendedName>
        <fullName evidence="3">DUF4283 domain-containing protein</fullName>
    </recommendedName>
</protein>
<dbReference type="AlphaFoldDB" id="A0ABD0V3Q2"/>
<evidence type="ECO:0000313" key="2">
    <source>
        <dbReference type="Proteomes" id="UP001552299"/>
    </source>
</evidence>
<proteinExistence type="predicted"/>
<dbReference type="Proteomes" id="UP001552299">
    <property type="component" value="Unassembled WGS sequence"/>
</dbReference>
<evidence type="ECO:0008006" key="3">
    <source>
        <dbReference type="Google" id="ProtNLM"/>
    </source>
</evidence>
<sequence>MLLDSVARTSIKLSGGMDEFGLDGNQREGIHDFQFEKRPDHLRVDKMEDLAAFVEDGNTMQLNVESTHENLRLLDSAIVGKIIGKRLPFYVLNAELKRLWGQPIWIDAQTNSWGRREYAGVFVRFDPGKKLPTGVWGIESLEFKIFQEKLRDRRREVRIGIKQPLLFNAAPNSKKQETKNKISKAHLEKELMQLGPIEDKSRKRKKEYEAIGGRDASPFCIMRNVLLSQGSCWNLVVVFANKNYYARRSLWSDIAVAIDRDIPTIELLDQLKHFAIHNPVMDMIICSVVHQTWRARNAKKYDKSYEMLVVLSLKEGAED</sequence>
<dbReference type="EMBL" id="JANQDX010000010">
    <property type="protein sequence ID" value="KAL0917256.1"/>
    <property type="molecule type" value="Genomic_DNA"/>
</dbReference>
<keyword evidence="2" id="KW-1185">Reference proteome</keyword>
<name>A0ABD0V3Q2_DENTH</name>
<comment type="caution">
    <text evidence="1">The sequence shown here is derived from an EMBL/GenBank/DDBJ whole genome shotgun (WGS) entry which is preliminary data.</text>
</comment>
<reference evidence="1 2" key="1">
    <citation type="journal article" date="2024" name="Plant Biotechnol. J.">
        <title>Dendrobium thyrsiflorum genome and its molecular insights into genes involved in important horticultural traits.</title>
        <authorList>
            <person name="Chen B."/>
            <person name="Wang J.Y."/>
            <person name="Zheng P.J."/>
            <person name="Li K.L."/>
            <person name="Liang Y.M."/>
            <person name="Chen X.F."/>
            <person name="Zhang C."/>
            <person name="Zhao X."/>
            <person name="He X."/>
            <person name="Zhang G.Q."/>
            <person name="Liu Z.J."/>
            <person name="Xu Q."/>
        </authorList>
    </citation>
    <scope>NUCLEOTIDE SEQUENCE [LARGE SCALE GENOMIC DNA]</scope>
    <source>
        <strain evidence="1">GZMU011</strain>
    </source>
</reference>